<keyword evidence="8" id="KW-1185">Reference proteome</keyword>
<dbReference type="Proteomes" id="UP000266673">
    <property type="component" value="Unassembled WGS sequence"/>
</dbReference>
<keyword evidence="1" id="KW-0723">Serine/threonine-protein kinase</keyword>
<feature type="domain" description="Protein kinase" evidence="6">
    <location>
        <begin position="1"/>
        <end position="235"/>
    </location>
</feature>
<dbReference type="Gene3D" id="1.10.510.10">
    <property type="entry name" value="Transferase(Phosphotransferase) domain 1"/>
    <property type="match status" value="1"/>
</dbReference>
<protein>
    <recommendedName>
        <fullName evidence="6">Protein kinase domain-containing protein</fullName>
    </recommendedName>
</protein>
<proteinExistence type="predicted"/>
<comment type="caution">
    <text evidence="7">The sequence shown here is derived from an EMBL/GenBank/DDBJ whole genome shotgun (WGS) entry which is preliminary data.</text>
</comment>
<evidence type="ECO:0000256" key="2">
    <source>
        <dbReference type="ARBA" id="ARBA00022679"/>
    </source>
</evidence>
<accession>A0A397UFF2</accession>
<dbReference type="EMBL" id="QKWP01001644">
    <property type="protein sequence ID" value="RIB07509.1"/>
    <property type="molecule type" value="Genomic_DNA"/>
</dbReference>
<evidence type="ECO:0000256" key="4">
    <source>
        <dbReference type="ARBA" id="ARBA00022777"/>
    </source>
</evidence>
<organism evidence="7 8">
    <name type="scientific">Gigaspora rosea</name>
    <dbReference type="NCBI Taxonomy" id="44941"/>
    <lineage>
        <taxon>Eukaryota</taxon>
        <taxon>Fungi</taxon>
        <taxon>Fungi incertae sedis</taxon>
        <taxon>Mucoromycota</taxon>
        <taxon>Glomeromycotina</taxon>
        <taxon>Glomeromycetes</taxon>
        <taxon>Diversisporales</taxon>
        <taxon>Gigasporaceae</taxon>
        <taxon>Gigaspora</taxon>
    </lineage>
</organism>
<evidence type="ECO:0000256" key="3">
    <source>
        <dbReference type="ARBA" id="ARBA00022741"/>
    </source>
</evidence>
<dbReference type="AlphaFoldDB" id="A0A397UFF2"/>
<dbReference type="InterPro" id="IPR011009">
    <property type="entry name" value="Kinase-like_dom_sf"/>
</dbReference>
<dbReference type="PANTHER" id="PTHR24351">
    <property type="entry name" value="RIBOSOMAL PROTEIN S6 KINASE"/>
    <property type="match status" value="1"/>
</dbReference>
<evidence type="ECO:0000256" key="1">
    <source>
        <dbReference type="ARBA" id="ARBA00022527"/>
    </source>
</evidence>
<keyword evidence="2" id="KW-0808">Transferase</keyword>
<evidence type="ECO:0000313" key="8">
    <source>
        <dbReference type="Proteomes" id="UP000266673"/>
    </source>
</evidence>
<gene>
    <name evidence="7" type="ORF">C2G38_2214218</name>
</gene>
<sequence length="235" mass="27111">MRLMKELKKIFYILDSVYLRGRNKHVLDELSLDKNLEINGWTNGDEDVDYCIKNFQRKATSFRDVIEWISFNSLKNIKKVGKGDGAPEIQGSMITGYKRTRNKSCIIALKSSNILISLQEFKNHMECKLKGIGLKMYGLTRNTEINEYYMNAYISCDLAKIHNANYIHRDLHSGNILLNKNLDDEIYSYITDLGLSRKTDWKDLENSDLFGVLPYIAPEVLKTNQCTQAAVIYGF</sequence>
<dbReference type="PROSITE" id="PS50011">
    <property type="entry name" value="PROTEIN_KINASE_DOM"/>
    <property type="match status" value="1"/>
</dbReference>
<dbReference type="GO" id="GO:0004674">
    <property type="term" value="F:protein serine/threonine kinase activity"/>
    <property type="evidence" value="ECO:0007669"/>
    <property type="project" value="UniProtKB-KW"/>
</dbReference>
<dbReference type="InterPro" id="IPR000719">
    <property type="entry name" value="Prot_kinase_dom"/>
</dbReference>
<evidence type="ECO:0000313" key="7">
    <source>
        <dbReference type="EMBL" id="RIB07509.1"/>
    </source>
</evidence>
<evidence type="ECO:0000256" key="5">
    <source>
        <dbReference type="ARBA" id="ARBA00022840"/>
    </source>
</evidence>
<reference evidence="7 8" key="1">
    <citation type="submission" date="2018-06" db="EMBL/GenBank/DDBJ databases">
        <title>Comparative genomics reveals the genomic features of Rhizophagus irregularis, R. cerebriforme, R. diaphanum and Gigaspora rosea, and their symbiotic lifestyle signature.</title>
        <authorList>
            <person name="Morin E."/>
            <person name="San Clemente H."/>
            <person name="Chen E.C.H."/>
            <person name="De La Providencia I."/>
            <person name="Hainaut M."/>
            <person name="Kuo A."/>
            <person name="Kohler A."/>
            <person name="Murat C."/>
            <person name="Tang N."/>
            <person name="Roy S."/>
            <person name="Loubradou J."/>
            <person name="Henrissat B."/>
            <person name="Grigoriev I.V."/>
            <person name="Corradi N."/>
            <person name="Roux C."/>
            <person name="Martin F.M."/>
        </authorList>
    </citation>
    <scope>NUCLEOTIDE SEQUENCE [LARGE SCALE GENOMIC DNA]</scope>
    <source>
        <strain evidence="7 8">DAOM 194757</strain>
    </source>
</reference>
<dbReference type="Pfam" id="PF00069">
    <property type="entry name" value="Pkinase"/>
    <property type="match status" value="1"/>
</dbReference>
<dbReference type="GO" id="GO:0005524">
    <property type="term" value="F:ATP binding"/>
    <property type="evidence" value="ECO:0007669"/>
    <property type="project" value="UniProtKB-KW"/>
</dbReference>
<evidence type="ECO:0000259" key="6">
    <source>
        <dbReference type="PROSITE" id="PS50011"/>
    </source>
</evidence>
<keyword evidence="3" id="KW-0547">Nucleotide-binding</keyword>
<keyword evidence="5" id="KW-0067">ATP-binding</keyword>
<name>A0A397UFF2_9GLOM</name>
<dbReference type="SUPFAM" id="SSF56112">
    <property type="entry name" value="Protein kinase-like (PK-like)"/>
    <property type="match status" value="1"/>
</dbReference>
<keyword evidence="4" id="KW-0418">Kinase</keyword>